<keyword evidence="2" id="KW-0560">Oxidoreductase</keyword>
<evidence type="ECO:0000259" key="3">
    <source>
        <dbReference type="SMART" id="SM00829"/>
    </source>
</evidence>
<accession>A0A9P9AIV8</accession>
<dbReference type="EMBL" id="JAGPYM010000052">
    <property type="protein sequence ID" value="KAH6871621.1"/>
    <property type="molecule type" value="Genomic_DNA"/>
</dbReference>
<organism evidence="4 5">
    <name type="scientific">Thelonectria olida</name>
    <dbReference type="NCBI Taxonomy" id="1576542"/>
    <lineage>
        <taxon>Eukaryota</taxon>
        <taxon>Fungi</taxon>
        <taxon>Dikarya</taxon>
        <taxon>Ascomycota</taxon>
        <taxon>Pezizomycotina</taxon>
        <taxon>Sordariomycetes</taxon>
        <taxon>Hypocreomycetidae</taxon>
        <taxon>Hypocreales</taxon>
        <taxon>Nectriaceae</taxon>
        <taxon>Thelonectria</taxon>
    </lineage>
</organism>
<protein>
    <submittedName>
        <fullName evidence="4">Chaperonin 10-like protein</fullName>
    </submittedName>
</protein>
<dbReference type="AlphaFoldDB" id="A0A9P9AIV8"/>
<dbReference type="InterPro" id="IPR013154">
    <property type="entry name" value="ADH-like_N"/>
</dbReference>
<evidence type="ECO:0000313" key="5">
    <source>
        <dbReference type="Proteomes" id="UP000777438"/>
    </source>
</evidence>
<gene>
    <name evidence="4" type="ORF">B0T10DRAFT_500403</name>
</gene>
<dbReference type="InterPro" id="IPR047122">
    <property type="entry name" value="Trans-enoyl_RdTase-like"/>
</dbReference>
<dbReference type="InterPro" id="IPR020843">
    <property type="entry name" value="ER"/>
</dbReference>
<evidence type="ECO:0000256" key="2">
    <source>
        <dbReference type="ARBA" id="ARBA00023002"/>
    </source>
</evidence>
<dbReference type="OrthoDB" id="10257049at2759"/>
<dbReference type="InterPro" id="IPR036291">
    <property type="entry name" value="NAD(P)-bd_dom_sf"/>
</dbReference>
<comment type="caution">
    <text evidence="4">The sequence shown here is derived from an EMBL/GenBank/DDBJ whole genome shotgun (WGS) entry which is preliminary data.</text>
</comment>
<dbReference type="GO" id="GO:0016651">
    <property type="term" value="F:oxidoreductase activity, acting on NAD(P)H"/>
    <property type="evidence" value="ECO:0007669"/>
    <property type="project" value="InterPro"/>
</dbReference>
<dbReference type="InterPro" id="IPR011032">
    <property type="entry name" value="GroES-like_sf"/>
</dbReference>
<sequence length="372" mass="39640">MATHLAAVSLVKGEPFELQTRPTPKPGPDELLIEVKSVALNPADCLMRDQGLFILTYPTVIGFDITGLVLEVGDNVPVSATSHGPGLFFRPGITRVAAFAASFWKSCDPDYGAFQERCLVPWQHAVQLPDEGISWNQAATLPVAVEVPLNAWDVMGIPRIGEATASSSVSKGEALLIWGASSSVGTMGVQTARLLREDGGSSFAAVYATAGAANQEYVGSLGADRVFDYKEPQIVDAIVSAAKEDGLVIRHCFLATGQLAPCQAVLKAFLGDDQRRESKQAKIGSAPVIPPDAEEVDGVETIFVLPSTDEGERLAQFRYWMGTWLRENLAKGTIRPSPEPRVVGRGLGAINAGLDVLLRGVSCTKLVVEVAE</sequence>
<evidence type="ECO:0000313" key="4">
    <source>
        <dbReference type="EMBL" id="KAH6871621.1"/>
    </source>
</evidence>
<proteinExistence type="inferred from homology"/>
<dbReference type="Gene3D" id="3.40.50.720">
    <property type="entry name" value="NAD(P)-binding Rossmann-like Domain"/>
    <property type="match status" value="1"/>
</dbReference>
<dbReference type="SUPFAM" id="SSF50129">
    <property type="entry name" value="GroES-like"/>
    <property type="match status" value="1"/>
</dbReference>
<dbReference type="Gene3D" id="3.90.180.10">
    <property type="entry name" value="Medium-chain alcohol dehydrogenases, catalytic domain"/>
    <property type="match status" value="1"/>
</dbReference>
<name>A0A9P9AIV8_9HYPO</name>
<dbReference type="SMART" id="SM00829">
    <property type="entry name" value="PKS_ER"/>
    <property type="match status" value="1"/>
</dbReference>
<comment type="similarity">
    <text evidence="1">Belongs to the zinc-containing alcohol dehydrogenase family.</text>
</comment>
<dbReference type="CDD" id="cd08249">
    <property type="entry name" value="enoyl_reductase_like"/>
    <property type="match status" value="1"/>
</dbReference>
<dbReference type="Proteomes" id="UP000777438">
    <property type="component" value="Unassembled WGS sequence"/>
</dbReference>
<dbReference type="PANTHER" id="PTHR45348">
    <property type="entry name" value="HYPOTHETICAL OXIDOREDUCTASE (EUROFUNG)"/>
    <property type="match status" value="1"/>
</dbReference>
<evidence type="ECO:0000256" key="1">
    <source>
        <dbReference type="ARBA" id="ARBA00008072"/>
    </source>
</evidence>
<feature type="domain" description="Enoyl reductase (ER)" evidence="3">
    <location>
        <begin position="13"/>
        <end position="368"/>
    </location>
</feature>
<dbReference type="Pfam" id="PF08240">
    <property type="entry name" value="ADH_N"/>
    <property type="match status" value="1"/>
</dbReference>
<keyword evidence="5" id="KW-1185">Reference proteome</keyword>
<dbReference type="PANTHER" id="PTHR45348:SF2">
    <property type="entry name" value="ZINC-TYPE ALCOHOL DEHYDROGENASE-LIKE PROTEIN C2E1P3.01"/>
    <property type="match status" value="1"/>
</dbReference>
<reference evidence="4 5" key="1">
    <citation type="journal article" date="2021" name="Nat. Commun.">
        <title>Genetic determinants of endophytism in the Arabidopsis root mycobiome.</title>
        <authorList>
            <person name="Mesny F."/>
            <person name="Miyauchi S."/>
            <person name="Thiergart T."/>
            <person name="Pickel B."/>
            <person name="Atanasova L."/>
            <person name="Karlsson M."/>
            <person name="Huettel B."/>
            <person name="Barry K.W."/>
            <person name="Haridas S."/>
            <person name="Chen C."/>
            <person name="Bauer D."/>
            <person name="Andreopoulos W."/>
            <person name="Pangilinan J."/>
            <person name="LaButti K."/>
            <person name="Riley R."/>
            <person name="Lipzen A."/>
            <person name="Clum A."/>
            <person name="Drula E."/>
            <person name="Henrissat B."/>
            <person name="Kohler A."/>
            <person name="Grigoriev I.V."/>
            <person name="Martin F.M."/>
            <person name="Hacquard S."/>
        </authorList>
    </citation>
    <scope>NUCLEOTIDE SEQUENCE [LARGE SCALE GENOMIC DNA]</scope>
    <source>
        <strain evidence="4 5">MPI-CAGE-CH-0241</strain>
    </source>
</reference>
<dbReference type="SUPFAM" id="SSF51735">
    <property type="entry name" value="NAD(P)-binding Rossmann-fold domains"/>
    <property type="match status" value="1"/>
</dbReference>